<evidence type="ECO:0000256" key="1">
    <source>
        <dbReference type="SAM" id="MobiDB-lite"/>
    </source>
</evidence>
<feature type="compositionally biased region" description="Basic and acidic residues" evidence="1">
    <location>
        <begin position="265"/>
        <end position="277"/>
    </location>
</feature>
<feature type="compositionally biased region" description="Gly residues" evidence="1">
    <location>
        <begin position="287"/>
        <end position="297"/>
    </location>
</feature>
<evidence type="ECO:0000259" key="2">
    <source>
        <dbReference type="Pfam" id="PF10056"/>
    </source>
</evidence>
<name>A0AAJ0MFX2_9PEZI</name>
<feature type="domain" description="DUF2293" evidence="2">
    <location>
        <begin position="94"/>
        <end position="177"/>
    </location>
</feature>
<sequence length="312" mass="34046">MAEPEVRFFSPMPDGYQFVPKGDVYITKNCRKRTHEAGQTLYVVVNKANKPLGLRCPIPVYHAVVTEHHATATKRASAVQKRDAAIEDTFEQELVNLFPQTPQGEIPKILNQALKKRSRRVGRAGKVDLQERVKLAVRAHIRHCHTEYDQFLSQGVSRDDARDTILNKLNEVARQWGGRVVKPANQVSHRVGVQKPQKSKQKTSAGTGTGTGTGTGKLKKGQRGPVPVAAGKRRSVGLAKKATVLPSFPERTRRVTRSSLTASGDLEKGQAGEDKRVYIVISDDSSGDGGDGGGGGSDSDESDWDAWSEDSD</sequence>
<keyword evidence="4" id="KW-1185">Reference proteome</keyword>
<reference evidence="3" key="1">
    <citation type="journal article" date="2023" name="Mol. Phylogenet. Evol.">
        <title>Genome-scale phylogeny and comparative genomics of the fungal order Sordariales.</title>
        <authorList>
            <person name="Hensen N."/>
            <person name="Bonometti L."/>
            <person name="Westerberg I."/>
            <person name="Brannstrom I.O."/>
            <person name="Guillou S."/>
            <person name="Cros-Aarteil S."/>
            <person name="Calhoun S."/>
            <person name="Haridas S."/>
            <person name="Kuo A."/>
            <person name="Mondo S."/>
            <person name="Pangilinan J."/>
            <person name="Riley R."/>
            <person name="LaButti K."/>
            <person name="Andreopoulos B."/>
            <person name="Lipzen A."/>
            <person name="Chen C."/>
            <person name="Yan M."/>
            <person name="Daum C."/>
            <person name="Ng V."/>
            <person name="Clum A."/>
            <person name="Steindorff A."/>
            <person name="Ohm R.A."/>
            <person name="Martin F."/>
            <person name="Silar P."/>
            <person name="Natvig D.O."/>
            <person name="Lalanne C."/>
            <person name="Gautier V."/>
            <person name="Ament-Velasquez S.L."/>
            <person name="Kruys A."/>
            <person name="Hutchinson M.I."/>
            <person name="Powell A.J."/>
            <person name="Barry K."/>
            <person name="Miller A.N."/>
            <person name="Grigoriev I.V."/>
            <person name="Debuchy R."/>
            <person name="Gladieux P."/>
            <person name="Hiltunen Thoren M."/>
            <person name="Johannesson H."/>
        </authorList>
    </citation>
    <scope>NUCLEOTIDE SEQUENCE</scope>
    <source>
        <strain evidence="3">CBS 955.72</strain>
    </source>
</reference>
<reference evidence="3" key="2">
    <citation type="submission" date="2023-06" db="EMBL/GenBank/DDBJ databases">
        <authorList>
            <consortium name="Lawrence Berkeley National Laboratory"/>
            <person name="Haridas S."/>
            <person name="Hensen N."/>
            <person name="Bonometti L."/>
            <person name="Westerberg I."/>
            <person name="Brannstrom I.O."/>
            <person name="Guillou S."/>
            <person name="Cros-Aarteil S."/>
            <person name="Calhoun S."/>
            <person name="Kuo A."/>
            <person name="Mondo S."/>
            <person name="Pangilinan J."/>
            <person name="Riley R."/>
            <person name="Labutti K."/>
            <person name="Andreopoulos B."/>
            <person name="Lipzen A."/>
            <person name="Chen C."/>
            <person name="Yanf M."/>
            <person name="Daum C."/>
            <person name="Ng V."/>
            <person name="Clum A."/>
            <person name="Steindorff A."/>
            <person name="Ohm R."/>
            <person name="Martin F."/>
            <person name="Silar P."/>
            <person name="Natvig D."/>
            <person name="Lalanne C."/>
            <person name="Gautier V."/>
            <person name="Ament-Velasquez S.L."/>
            <person name="Kruys A."/>
            <person name="Hutchinson M.I."/>
            <person name="Powell A.J."/>
            <person name="Barry K."/>
            <person name="Miller A.N."/>
            <person name="Grigoriev I.V."/>
            <person name="Debuchy R."/>
            <person name="Gladieux P."/>
            <person name="Thoren M.H."/>
            <person name="Johannesson H."/>
        </authorList>
    </citation>
    <scope>NUCLEOTIDE SEQUENCE</scope>
    <source>
        <strain evidence="3">CBS 955.72</strain>
    </source>
</reference>
<dbReference type="Proteomes" id="UP001275084">
    <property type="component" value="Unassembled WGS sequence"/>
</dbReference>
<dbReference type="PANTHER" id="PTHR38113">
    <property type="match status" value="1"/>
</dbReference>
<dbReference type="EMBL" id="JAUIQD010000003">
    <property type="protein sequence ID" value="KAK3356893.1"/>
    <property type="molecule type" value="Genomic_DNA"/>
</dbReference>
<evidence type="ECO:0000313" key="3">
    <source>
        <dbReference type="EMBL" id="KAK3356893.1"/>
    </source>
</evidence>
<feature type="region of interest" description="Disordered" evidence="1">
    <location>
        <begin position="184"/>
        <end position="312"/>
    </location>
</feature>
<protein>
    <recommendedName>
        <fullName evidence="2">DUF2293 domain-containing protein</fullName>
    </recommendedName>
</protein>
<dbReference type="AlphaFoldDB" id="A0AAJ0MFX2"/>
<proteinExistence type="predicted"/>
<accession>A0AAJ0MFX2</accession>
<feature type="compositionally biased region" description="Acidic residues" evidence="1">
    <location>
        <begin position="298"/>
        <end position="312"/>
    </location>
</feature>
<dbReference type="Pfam" id="PF10056">
    <property type="entry name" value="DUF2293"/>
    <property type="match status" value="1"/>
</dbReference>
<dbReference type="InterPro" id="IPR018744">
    <property type="entry name" value="DUF2293"/>
</dbReference>
<evidence type="ECO:0000313" key="4">
    <source>
        <dbReference type="Proteomes" id="UP001275084"/>
    </source>
</evidence>
<dbReference type="PANTHER" id="PTHR38113:SF2">
    <property type="entry name" value="DUF2293 DOMAIN-CONTAINING PROTEIN"/>
    <property type="match status" value="1"/>
</dbReference>
<gene>
    <name evidence="3" type="ORF">B0T25DRAFT_141143</name>
</gene>
<organism evidence="3 4">
    <name type="scientific">Lasiosphaeria hispida</name>
    <dbReference type="NCBI Taxonomy" id="260671"/>
    <lineage>
        <taxon>Eukaryota</taxon>
        <taxon>Fungi</taxon>
        <taxon>Dikarya</taxon>
        <taxon>Ascomycota</taxon>
        <taxon>Pezizomycotina</taxon>
        <taxon>Sordariomycetes</taxon>
        <taxon>Sordariomycetidae</taxon>
        <taxon>Sordariales</taxon>
        <taxon>Lasiosphaeriaceae</taxon>
        <taxon>Lasiosphaeria</taxon>
    </lineage>
</organism>
<comment type="caution">
    <text evidence="3">The sequence shown here is derived from an EMBL/GenBank/DDBJ whole genome shotgun (WGS) entry which is preliminary data.</text>
</comment>